<protein>
    <submittedName>
        <fullName evidence="1">Uncharacterized protein</fullName>
    </submittedName>
</protein>
<feature type="non-terminal residue" evidence="1">
    <location>
        <position position="1"/>
    </location>
</feature>
<keyword evidence="2" id="KW-1185">Reference proteome</keyword>
<evidence type="ECO:0000313" key="1">
    <source>
        <dbReference type="EMBL" id="CAL4069241.1"/>
    </source>
</evidence>
<dbReference type="AlphaFoldDB" id="A0AAV2Q3E9"/>
<comment type="caution">
    <text evidence="1">The sequence shown here is derived from an EMBL/GenBank/DDBJ whole genome shotgun (WGS) entry which is preliminary data.</text>
</comment>
<dbReference type="EMBL" id="CAXKWB010003434">
    <property type="protein sequence ID" value="CAL4069241.1"/>
    <property type="molecule type" value="Genomic_DNA"/>
</dbReference>
<proteinExistence type="predicted"/>
<evidence type="ECO:0000313" key="2">
    <source>
        <dbReference type="Proteomes" id="UP001497623"/>
    </source>
</evidence>
<organism evidence="1 2">
    <name type="scientific">Meganyctiphanes norvegica</name>
    <name type="common">Northern krill</name>
    <name type="synonym">Thysanopoda norvegica</name>
    <dbReference type="NCBI Taxonomy" id="48144"/>
    <lineage>
        <taxon>Eukaryota</taxon>
        <taxon>Metazoa</taxon>
        <taxon>Ecdysozoa</taxon>
        <taxon>Arthropoda</taxon>
        <taxon>Crustacea</taxon>
        <taxon>Multicrustacea</taxon>
        <taxon>Malacostraca</taxon>
        <taxon>Eumalacostraca</taxon>
        <taxon>Eucarida</taxon>
        <taxon>Euphausiacea</taxon>
        <taxon>Euphausiidae</taxon>
        <taxon>Meganyctiphanes</taxon>
    </lineage>
</organism>
<sequence>NNSVIFNFSGYLCLLNEKKIVSKKKTKMGGACTFIYFQKQLVPRGTNCRGWWSCLKLSQISVSTHTVPYHPNVPPPPVHTIVLKNITEYVCKSGTKKLQNINTRVVAKYDKIFIQEWLQNMTVYSY</sequence>
<dbReference type="Proteomes" id="UP001497623">
    <property type="component" value="Unassembled WGS sequence"/>
</dbReference>
<gene>
    <name evidence="1" type="ORF">MNOR_LOCUS7697</name>
</gene>
<accession>A0AAV2Q3E9</accession>
<name>A0AAV2Q3E9_MEGNR</name>
<reference evidence="1 2" key="1">
    <citation type="submission" date="2024-05" db="EMBL/GenBank/DDBJ databases">
        <authorList>
            <person name="Wallberg A."/>
        </authorList>
    </citation>
    <scope>NUCLEOTIDE SEQUENCE [LARGE SCALE GENOMIC DNA]</scope>
</reference>